<keyword evidence="1" id="KW-0229">DNA integration</keyword>
<dbReference type="SUPFAM" id="SSF56349">
    <property type="entry name" value="DNA breaking-rejoining enzymes"/>
    <property type="match status" value="1"/>
</dbReference>
<evidence type="ECO:0000256" key="2">
    <source>
        <dbReference type="ARBA" id="ARBA00023125"/>
    </source>
</evidence>
<keyword evidence="3" id="KW-0233">DNA recombination</keyword>
<dbReference type="Gene3D" id="1.10.443.10">
    <property type="entry name" value="Intergrase catalytic core"/>
    <property type="match status" value="1"/>
</dbReference>
<dbReference type="Pfam" id="PF00589">
    <property type="entry name" value="Phage_integrase"/>
    <property type="match status" value="1"/>
</dbReference>
<keyword evidence="6" id="KW-1185">Reference proteome</keyword>
<dbReference type="InterPro" id="IPR050090">
    <property type="entry name" value="Tyrosine_recombinase_XerCD"/>
</dbReference>
<dbReference type="Gene3D" id="1.10.150.130">
    <property type="match status" value="1"/>
</dbReference>
<dbReference type="AlphaFoldDB" id="A0A366D2A4"/>
<evidence type="ECO:0000313" key="5">
    <source>
        <dbReference type="EMBL" id="RBO83398.1"/>
    </source>
</evidence>
<dbReference type="GO" id="GO:0015074">
    <property type="term" value="P:DNA integration"/>
    <property type="evidence" value="ECO:0007669"/>
    <property type="project" value="UniProtKB-KW"/>
</dbReference>
<evidence type="ECO:0000313" key="6">
    <source>
        <dbReference type="Proteomes" id="UP000252086"/>
    </source>
</evidence>
<dbReference type="PROSITE" id="PS51898">
    <property type="entry name" value="TYR_RECOMBINASE"/>
    <property type="match status" value="1"/>
</dbReference>
<sequence length="337" mass="38796">MASAYKRGNKWRAQFELSTGRKTRDGFKTKREALAWAVEAEKLDKERLSDEIPDRPFSEALERYRDTVSVTKRGQKFEIRRIDRWLGNGADDTDPLCFISLQNLQAKHFAEWRDRRLQQVAVGTVLREWNVLSAICSACSKEWGWLKDNPMSKVKRPAEPEARTRRLLPGEFEQLMIATQYDIDTPPESKSERIGAAIVFAIETAMRAGEICGITWEDVDLTKRTVYLPKTKNGNPRTVPLSKTAVKVLEQLKTLEDCKRKAFNLKSDSLDVNFRKIRNKCLIDDLHFHDLRREALTRLATKVDVLNLAKISGHTDLRILQRVYYAPDMGDIALMLD</sequence>
<comment type="caution">
    <text evidence="5">The sequence shown here is derived from an EMBL/GenBank/DDBJ whole genome shotgun (WGS) entry which is preliminary data.</text>
</comment>
<organism evidence="5 6">
    <name type="scientific">Marinomonas aquiplantarum</name>
    <dbReference type="NCBI Taxonomy" id="491951"/>
    <lineage>
        <taxon>Bacteria</taxon>
        <taxon>Pseudomonadati</taxon>
        <taxon>Pseudomonadota</taxon>
        <taxon>Gammaproteobacteria</taxon>
        <taxon>Oceanospirillales</taxon>
        <taxon>Oceanospirillaceae</taxon>
        <taxon>Marinomonas</taxon>
    </lineage>
</organism>
<dbReference type="CDD" id="cd00796">
    <property type="entry name" value="INT_Rci_Hp1_C"/>
    <property type="match status" value="1"/>
</dbReference>
<evidence type="ECO:0000256" key="3">
    <source>
        <dbReference type="ARBA" id="ARBA00023172"/>
    </source>
</evidence>
<protein>
    <submittedName>
        <fullName evidence="5">Phage integrase family protein</fullName>
    </submittedName>
</protein>
<dbReference type="RefSeq" id="WP_113874350.1">
    <property type="nucleotide sequence ID" value="NZ_QNRF01000004.1"/>
</dbReference>
<feature type="domain" description="Tyr recombinase" evidence="4">
    <location>
        <begin position="162"/>
        <end position="337"/>
    </location>
</feature>
<keyword evidence="2" id="KW-0238">DNA-binding</keyword>
<dbReference type="InterPro" id="IPR013762">
    <property type="entry name" value="Integrase-like_cat_sf"/>
</dbReference>
<gene>
    <name evidence="5" type="ORF">DFP76_104216</name>
</gene>
<dbReference type="PANTHER" id="PTHR30349">
    <property type="entry name" value="PHAGE INTEGRASE-RELATED"/>
    <property type="match status" value="1"/>
</dbReference>
<dbReference type="GO" id="GO:0006310">
    <property type="term" value="P:DNA recombination"/>
    <property type="evidence" value="ECO:0007669"/>
    <property type="project" value="UniProtKB-KW"/>
</dbReference>
<dbReference type="GO" id="GO:0003677">
    <property type="term" value="F:DNA binding"/>
    <property type="evidence" value="ECO:0007669"/>
    <property type="project" value="UniProtKB-KW"/>
</dbReference>
<evidence type="ECO:0000256" key="1">
    <source>
        <dbReference type="ARBA" id="ARBA00022908"/>
    </source>
</evidence>
<evidence type="ECO:0000259" key="4">
    <source>
        <dbReference type="PROSITE" id="PS51898"/>
    </source>
</evidence>
<proteinExistence type="predicted"/>
<dbReference type="PANTHER" id="PTHR30349:SF94">
    <property type="entry name" value="INTEGRASE_RECOMBINASE HI_1414-RELATED"/>
    <property type="match status" value="1"/>
</dbReference>
<dbReference type="InterPro" id="IPR010998">
    <property type="entry name" value="Integrase_recombinase_N"/>
</dbReference>
<dbReference type="OrthoDB" id="9057547at2"/>
<accession>A0A366D2A4</accession>
<dbReference type="InterPro" id="IPR011010">
    <property type="entry name" value="DNA_brk_join_enz"/>
</dbReference>
<name>A0A366D2A4_9GAMM</name>
<reference evidence="5 6" key="1">
    <citation type="submission" date="2018-06" db="EMBL/GenBank/DDBJ databases">
        <title>Genomic Encyclopedia of Type Strains, Phase III (KMG-III): the genomes of soil and plant-associated and newly described type strains.</title>
        <authorList>
            <person name="Whitman W."/>
        </authorList>
    </citation>
    <scope>NUCLEOTIDE SEQUENCE [LARGE SCALE GENOMIC DNA]</scope>
    <source>
        <strain evidence="5 6">CECT 7732</strain>
    </source>
</reference>
<dbReference type="InterPro" id="IPR002104">
    <property type="entry name" value="Integrase_catalytic"/>
</dbReference>
<dbReference type="EMBL" id="QNRF01000004">
    <property type="protein sequence ID" value="RBO83398.1"/>
    <property type="molecule type" value="Genomic_DNA"/>
</dbReference>
<dbReference type="Proteomes" id="UP000252086">
    <property type="component" value="Unassembled WGS sequence"/>
</dbReference>